<dbReference type="Proteomes" id="UP000682892">
    <property type="component" value="Chromosome 2"/>
</dbReference>
<evidence type="ECO:0000313" key="2">
    <source>
        <dbReference type="EMBL" id="EAT46527.1"/>
    </source>
</evidence>
<reference evidence="2" key="3">
    <citation type="submission" date="2012-09" db="EMBL/GenBank/DDBJ databases">
        <authorList>
            <consortium name="VectorBase"/>
        </authorList>
    </citation>
    <scope>NUCLEOTIDE SEQUENCE</scope>
    <source>
        <strain evidence="2">Liverpool</strain>
    </source>
</reference>
<dbReference type="PaxDb" id="7159-AAEL002283-PA"/>
<dbReference type="EMBL" id="CH477238">
    <property type="protein sequence ID" value="EAT46527.1"/>
    <property type="molecule type" value="Genomic_DNA"/>
</dbReference>
<protein>
    <submittedName>
        <fullName evidence="2">AAEL002283-PA</fullName>
    </submittedName>
</protein>
<organism evidence="2 3">
    <name type="scientific">Aedes aegypti</name>
    <name type="common">Yellowfever mosquito</name>
    <name type="synonym">Culex aegypti</name>
    <dbReference type="NCBI Taxonomy" id="7159"/>
    <lineage>
        <taxon>Eukaryota</taxon>
        <taxon>Metazoa</taxon>
        <taxon>Ecdysozoa</taxon>
        <taxon>Arthropoda</taxon>
        <taxon>Hexapoda</taxon>
        <taxon>Insecta</taxon>
        <taxon>Pterygota</taxon>
        <taxon>Neoptera</taxon>
        <taxon>Endopterygota</taxon>
        <taxon>Diptera</taxon>
        <taxon>Nematocera</taxon>
        <taxon>Culicoidea</taxon>
        <taxon>Culicidae</taxon>
        <taxon>Culicinae</taxon>
        <taxon>Aedini</taxon>
        <taxon>Aedes</taxon>
        <taxon>Stegomyia</taxon>
    </lineage>
</organism>
<evidence type="ECO:0000313" key="3">
    <source>
        <dbReference type="Proteomes" id="UP000682892"/>
    </source>
</evidence>
<sequence>MKLLLILLIAVACIVSQVSTLPYRTTSIIELDDPVVRNYRVKRQNDFDTIDRYLYNSYGQSKGSALPESTPENSNED</sequence>
<dbReference type="AlphaFoldDB" id="Q17IN3"/>
<feature type="chain" id="PRO_5014307948" evidence="1">
    <location>
        <begin position="21"/>
        <end position="77"/>
    </location>
</feature>
<name>Q17IN3_AEDAE</name>
<dbReference type="HOGENOM" id="CLU_2640080_0_0_1"/>
<evidence type="ECO:0000256" key="1">
    <source>
        <dbReference type="SAM" id="SignalP"/>
    </source>
</evidence>
<gene>
    <name evidence="2" type="ORF">AaeL_AAEL002283</name>
</gene>
<keyword evidence="1" id="KW-0732">Signal</keyword>
<accession>Q17IN3</accession>
<reference evidence="2" key="1">
    <citation type="submission" date="2005-10" db="EMBL/GenBank/DDBJ databases">
        <authorList>
            <person name="Loftus B.J."/>
            <person name="Nene V.M."/>
            <person name="Hannick L.I."/>
            <person name="Bidwell S."/>
            <person name="Haas B."/>
            <person name="Amedeo P."/>
            <person name="Orvis J."/>
            <person name="Wortman J.R."/>
            <person name="White O.R."/>
            <person name="Salzberg S."/>
            <person name="Shumway M."/>
            <person name="Koo H."/>
            <person name="Zhao Y."/>
            <person name="Holmes M."/>
            <person name="Miller J."/>
            <person name="Schatz M."/>
            <person name="Pop M."/>
            <person name="Pai G."/>
            <person name="Utterback T."/>
            <person name="Rogers Y.-H."/>
            <person name="Kravitz S."/>
            <person name="Fraser C.M."/>
        </authorList>
    </citation>
    <scope>NUCLEOTIDE SEQUENCE</scope>
    <source>
        <strain evidence="2">Liverpool</strain>
    </source>
</reference>
<proteinExistence type="predicted"/>
<reference evidence="2" key="2">
    <citation type="journal article" date="2007" name="Science">
        <title>Genome sequence of Aedes aegypti, a major arbovirus vector.</title>
        <authorList>
            <person name="Nene V."/>
            <person name="Wortman J.R."/>
            <person name="Lawson D."/>
            <person name="Haas B."/>
            <person name="Kodira C."/>
            <person name="Tu Z.J."/>
            <person name="Loftus B."/>
            <person name="Xi Z."/>
            <person name="Megy K."/>
            <person name="Grabherr M."/>
            <person name="Ren Q."/>
            <person name="Zdobnov E.M."/>
            <person name="Lobo N.F."/>
            <person name="Campbell K.S."/>
            <person name="Brown S.E."/>
            <person name="Bonaldo M.F."/>
            <person name="Zhu J."/>
            <person name="Sinkins S.P."/>
            <person name="Hogenkamp D.G."/>
            <person name="Amedeo P."/>
            <person name="Arensburger P."/>
            <person name="Atkinson P.W."/>
            <person name="Bidwell S."/>
            <person name="Biedler J."/>
            <person name="Birney E."/>
            <person name="Bruggner R.V."/>
            <person name="Costas J."/>
            <person name="Coy M.R."/>
            <person name="Crabtree J."/>
            <person name="Crawford M."/>
            <person name="Debruyn B."/>
            <person name="Decaprio D."/>
            <person name="Eiglmeier K."/>
            <person name="Eisenstadt E."/>
            <person name="El-Dorry H."/>
            <person name="Gelbart W.M."/>
            <person name="Gomes S.L."/>
            <person name="Hammond M."/>
            <person name="Hannick L.I."/>
            <person name="Hogan J.R."/>
            <person name="Holmes M.H."/>
            <person name="Jaffe D."/>
            <person name="Johnston J.S."/>
            <person name="Kennedy R.C."/>
            <person name="Koo H."/>
            <person name="Kravitz S."/>
            <person name="Kriventseva E.V."/>
            <person name="Kulp D."/>
            <person name="Labutti K."/>
            <person name="Lee E."/>
            <person name="Li S."/>
            <person name="Lovin D.D."/>
            <person name="Mao C."/>
            <person name="Mauceli E."/>
            <person name="Menck C.F."/>
            <person name="Miller J.R."/>
            <person name="Montgomery P."/>
            <person name="Mori A."/>
            <person name="Nascimento A.L."/>
            <person name="Naveira H.F."/>
            <person name="Nusbaum C."/>
            <person name="O'leary S."/>
            <person name="Orvis J."/>
            <person name="Pertea M."/>
            <person name="Quesneville H."/>
            <person name="Reidenbach K.R."/>
            <person name="Rogers Y.H."/>
            <person name="Roth C.W."/>
            <person name="Schneider J.R."/>
            <person name="Schatz M."/>
            <person name="Shumway M."/>
            <person name="Stanke M."/>
            <person name="Stinson E.O."/>
            <person name="Tubio J.M."/>
            <person name="Vanzee J.P."/>
            <person name="Verjovski-Almeida S."/>
            <person name="Werner D."/>
            <person name="White O."/>
            <person name="Wyder S."/>
            <person name="Zeng Q."/>
            <person name="Zhao Q."/>
            <person name="Zhao Y."/>
            <person name="Hill C.A."/>
            <person name="Raikhel A.S."/>
            <person name="Soares M.B."/>
            <person name="Knudson D.L."/>
            <person name="Lee N.H."/>
            <person name="Galagan J."/>
            <person name="Salzberg S.L."/>
            <person name="Paulsen I.T."/>
            <person name="Dimopoulos G."/>
            <person name="Collins F.H."/>
            <person name="Birren B."/>
            <person name="Fraser-Liggett C.M."/>
            <person name="Severson D.W."/>
        </authorList>
    </citation>
    <scope>NUCLEOTIDE SEQUENCE [LARGE SCALE GENOMIC DNA]</scope>
    <source>
        <strain evidence="2">Liverpool</strain>
    </source>
</reference>
<feature type="signal peptide" evidence="1">
    <location>
        <begin position="1"/>
        <end position="20"/>
    </location>
</feature>